<dbReference type="Pfam" id="PF01243">
    <property type="entry name" value="PNPOx_N"/>
    <property type="match status" value="1"/>
</dbReference>
<feature type="domain" description="Pyridoxine 5'-phosphate oxidase dimerisation C-terminal" evidence="7">
    <location>
        <begin position="153"/>
        <end position="193"/>
    </location>
</feature>
<dbReference type="InterPro" id="IPR019576">
    <property type="entry name" value="Pyridoxamine_oxidase_dimer_C"/>
</dbReference>
<evidence type="ECO:0000259" key="7">
    <source>
        <dbReference type="Pfam" id="PF10590"/>
    </source>
</evidence>
<evidence type="ECO:0000313" key="8">
    <source>
        <dbReference type="EMBL" id="GAA0743248.1"/>
    </source>
</evidence>
<comment type="similarity">
    <text evidence="2">Belongs to the pyridoxamine 5'-phosphate oxidase family.</text>
</comment>
<name>A0ABN1JNC2_9FLAO</name>
<keyword evidence="5" id="KW-0560">Oxidoreductase</keyword>
<dbReference type="InterPro" id="IPR012349">
    <property type="entry name" value="Split_barrel_FMN-bd"/>
</dbReference>
<dbReference type="Pfam" id="PF10590">
    <property type="entry name" value="PNP_phzG_C"/>
    <property type="match status" value="1"/>
</dbReference>
<dbReference type="Proteomes" id="UP001500736">
    <property type="component" value="Unassembled WGS sequence"/>
</dbReference>
<reference evidence="8 9" key="1">
    <citation type="journal article" date="2019" name="Int. J. Syst. Evol. Microbiol.">
        <title>The Global Catalogue of Microorganisms (GCM) 10K type strain sequencing project: providing services to taxonomists for standard genome sequencing and annotation.</title>
        <authorList>
            <consortium name="The Broad Institute Genomics Platform"/>
            <consortium name="The Broad Institute Genome Sequencing Center for Infectious Disease"/>
            <person name="Wu L."/>
            <person name="Ma J."/>
        </authorList>
    </citation>
    <scope>NUCLEOTIDE SEQUENCE [LARGE SCALE GENOMIC DNA]</scope>
    <source>
        <strain evidence="8 9">JCM 15976</strain>
    </source>
</reference>
<dbReference type="InterPro" id="IPR000659">
    <property type="entry name" value="Pyridox_Oxase"/>
</dbReference>
<dbReference type="RefSeq" id="WP_343797310.1">
    <property type="nucleotide sequence ID" value="NZ_BAAAGF010000002.1"/>
</dbReference>
<evidence type="ECO:0000256" key="4">
    <source>
        <dbReference type="ARBA" id="ARBA00022643"/>
    </source>
</evidence>
<comment type="caution">
    <text evidence="8">The sequence shown here is derived from an EMBL/GenBank/DDBJ whole genome shotgun (WGS) entry which is preliminary data.</text>
</comment>
<feature type="domain" description="Pyridoxamine 5'-phosphate oxidase N-terminal" evidence="6">
    <location>
        <begin position="25"/>
        <end position="140"/>
    </location>
</feature>
<proteinExistence type="inferred from homology"/>
<dbReference type="EMBL" id="BAAAGF010000002">
    <property type="protein sequence ID" value="GAA0743248.1"/>
    <property type="molecule type" value="Genomic_DNA"/>
</dbReference>
<dbReference type="Gene3D" id="2.30.110.10">
    <property type="entry name" value="Electron Transport, Fmn-binding Protein, Chain A"/>
    <property type="match status" value="1"/>
</dbReference>
<evidence type="ECO:0000256" key="5">
    <source>
        <dbReference type="ARBA" id="ARBA00023002"/>
    </source>
</evidence>
<evidence type="ECO:0000259" key="6">
    <source>
        <dbReference type="Pfam" id="PF01243"/>
    </source>
</evidence>
<dbReference type="InterPro" id="IPR011576">
    <property type="entry name" value="Pyridox_Oxase_N"/>
</dbReference>
<evidence type="ECO:0000256" key="3">
    <source>
        <dbReference type="ARBA" id="ARBA00022630"/>
    </source>
</evidence>
<dbReference type="PANTHER" id="PTHR10851">
    <property type="entry name" value="PYRIDOXINE-5-PHOSPHATE OXIDASE"/>
    <property type="match status" value="1"/>
</dbReference>
<evidence type="ECO:0000256" key="1">
    <source>
        <dbReference type="ARBA" id="ARBA00001917"/>
    </source>
</evidence>
<organism evidence="8 9">
    <name type="scientific">Gaetbulibacter jejuensis</name>
    <dbReference type="NCBI Taxonomy" id="584607"/>
    <lineage>
        <taxon>Bacteria</taxon>
        <taxon>Pseudomonadati</taxon>
        <taxon>Bacteroidota</taxon>
        <taxon>Flavobacteriia</taxon>
        <taxon>Flavobacteriales</taxon>
        <taxon>Flavobacteriaceae</taxon>
        <taxon>Gaetbulibacter</taxon>
    </lineage>
</organism>
<accession>A0ABN1JNC2</accession>
<evidence type="ECO:0000256" key="2">
    <source>
        <dbReference type="ARBA" id="ARBA00007301"/>
    </source>
</evidence>
<keyword evidence="9" id="KW-1185">Reference proteome</keyword>
<comment type="cofactor">
    <cofactor evidence="1">
        <name>FMN</name>
        <dbReference type="ChEBI" id="CHEBI:58210"/>
    </cofactor>
</comment>
<dbReference type="SUPFAM" id="SSF50475">
    <property type="entry name" value="FMN-binding split barrel"/>
    <property type="match status" value="1"/>
</dbReference>
<dbReference type="PIRSF" id="PIRSF000190">
    <property type="entry name" value="Pyd_amn-ph_oxd"/>
    <property type="match status" value="1"/>
</dbReference>
<dbReference type="NCBIfam" id="NF004231">
    <property type="entry name" value="PRK05679.1"/>
    <property type="match status" value="1"/>
</dbReference>
<keyword evidence="4" id="KW-0288">FMN</keyword>
<gene>
    <name evidence="8" type="primary">pdxH_1</name>
    <name evidence="8" type="ORF">GCM10009431_16190</name>
</gene>
<protein>
    <submittedName>
        <fullName evidence="8">Pyridoxamine 5'-phosphate oxidase</fullName>
    </submittedName>
</protein>
<evidence type="ECO:0000313" key="9">
    <source>
        <dbReference type="Proteomes" id="UP001500736"/>
    </source>
</evidence>
<sequence>MENSPIEIFKKWFSEELHLTRARIPSAVCLSTNGSDNFPNARFVSFKEIVNDSFIITGPLNSKKGIEISRNNHVALTFWWTETERQIRIQGKATKITEKLADKYFAERNRESQIVSMVSNQGEEITDINMLHKAYQEMENINKNHALSRPENWGGYFIEPIRIEFLEFKSTRFHDRKLFELKKGIWNMKQVQP</sequence>
<keyword evidence="3" id="KW-0285">Flavoprotein</keyword>
<dbReference type="PANTHER" id="PTHR10851:SF0">
    <property type="entry name" value="PYRIDOXINE-5'-PHOSPHATE OXIDASE"/>
    <property type="match status" value="1"/>
</dbReference>